<proteinExistence type="predicted"/>
<protein>
    <submittedName>
        <fullName evidence="1">Uncharacterized protein</fullName>
    </submittedName>
</protein>
<sequence>MAETPGSSGASDSHEFRRRACQFCKVFGKLQDLVYGPGSDDTLRERALGPLSSCYIGILEASHQLRYPELSTPGSAGAGTRQLLHHPRRGGATFWFGKRGNFDKLLIAGWQDMSAPRQVQMDSIDETKVVVHSACCCCYDGCIPEFNNIGCAAQETLLCLEADVCCKTNTPCLCCGCCAIRQVQMDSIDETKVVVHSACCCCYDGCIPEFNNIGCAAQETLLCLEADVCCKTNTPCLCCGCCAI</sequence>
<comment type="caution">
    <text evidence="1">The sequence shown here is derived from an EMBL/GenBank/DDBJ whole genome shotgun (WGS) entry which is preliminary data.</text>
</comment>
<evidence type="ECO:0000313" key="2">
    <source>
        <dbReference type="Proteomes" id="UP001642484"/>
    </source>
</evidence>
<dbReference type="EMBL" id="CAXAMN010016324">
    <property type="protein sequence ID" value="CAK9047859.1"/>
    <property type="molecule type" value="Genomic_DNA"/>
</dbReference>
<feature type="non-terminal residue" evidence="1">
    <location>
        <position position="1"/>
    </location>
</feature>
<accession>A0ABP0MCM2</accession>
<name>A0ABP0MCM2_9DINO</name>
<gene>
    <name evidence="1" type="ORF">CCMP2556_LOCUS24707</name>
</gene>
<dbReference type="Proteomes" id="UP001642484">
    <property type="component" value="Unassembled WGS sequence"/>
</dbReference>
<organism evidence="1 2">
    <name type="scientific">Durusdinium trenchii</name>
    <dbReference type="NCBI Taxonomy" id="1381693"/>
    <lineage>
        <taxon>Eukaryota</taxon>
        <taxon>Sar</taxon>
        <taxon>Alveolata</taxon>
        <taxon>Dinophyceae</taxon>
        <taxon>Suessiales</taxon>
        <taxon>Symbiodiniaceae</taxon>
        <taxon>Durusdinium</taxon>
    </lineage>
</organism>
<evidence type="ECO:0000313" key="1">
    <source>
        <dbReference type="EMBL" id="CAK9047859.1"/>
    </source>
</evidence>
<reference evidence="1 2" key="1">
    <citation type="submission" date="2024-02" db="EMBL/GenBank/DDBJ databases">
        <authorList>
            <person name="Chen Y."/>
            <person name="Shah S."/>
            <person name="Dougan E. K."/>
            <person name="Thang M."/>
            <person name="Chan C."/>
        </authorList>
    </citation>
    <scope>NUCLEOTIDE SEQUENCE [LARGE SCALE GENOMIC DNA]</scope>
</reference>
<feature type="non-terminal residue" evidence="1">
    <location>
        <position position="244"/>
    </location>
</feature>
<keyword evidence="2" id="KW-1185">Reference proteome</keyword>